<evidence type="ECO:0000256" key="2">
    <source>
        <dbReference type="ARBA" id="ARBA00005145"/>
    </source>
</evidence>
<dbReference type="InterPro" id="IPR023213">
    <property type="entry name" value="CAT-like_dom_sf"/>
</dbReference>
<dbReference type="Proteomes" id="UP000198778">
    <property type="component" value="Unassembled WGS sequence"/>
</dbReference>
<dbReference type="OrthoDB" id="9805770at2"/>
<dbReference type="InterPro" id="IPR006255">
    <property type="entry name" value="SucB"/>
</dbReference>
<evidence type="ECO:0000256" key="11">
    <source>
        <dbReference type="ARBA" id="ARBA00052761"/>
    </source>
</evidence>
<sequence>MLEIKVPELAESVTEGTVAEWLKQPGDYVEKGEDIVELETDKVNVEISADEAGVLKETKAEEGDTVKVGDTIAVIDTEASSGDSAESSEDKKEETPKKETPKEKEPEKEEKQVNKESGTTDGSSDQSSDERVIASPSARKYAREKGINLNDIQPRDPLGRVRKEDIDEHSSKKEAPKSEKQPEKQDDPSKPVRREKMSRRRQTIAKRLVEAQHTAAMLTTFNEVDMTNLLDLRSRRKDKFMEDNGVKLGFMSFFTKAVIGALKKFPYINAEIDGDEIILKDYYDIGVAVSTDDGLLVPVVRDADRLGFAGIEKQIGSLAQKAQNKKLKLDDLQGGSFTITNGGVFGSLWSTPILNTPQVGILGMHKTQMRPVAIDNERFENRPMMYIALSYDHRIIDGSDAVRFLVKVKELLEDPEQLLLEG</sequence>
<evidence type="ECO:0000256" key="9">
    <source>
        <dbReference type="ARBA" id="ARBA00022823"/>
    </source>
</evidence>
<dbReference type="InterPro" id="IPR036625">
    <property type="entry name" value="E3-bd_dom_sf"/>
</dbReference>
<keyword evidence="8 12" id="KW-0808">Transferase</keyword>
<feature type="compositionally biased region" description="Low complexity" evidence="13">
    <location>
        <begin position="117"/>
        <end position="126"/>
    </location>
</feature>
<comment type="pathway">
    <text evidence="2 12">Amino-acid degradation; L-lysine degradation via saccharopine pathway; glutaryl-CoA from L-lysine: step 6/6.</text>
</comment>
<dbReference type="GO" id="GO:0005829">
    <property type="term" value="C:cytosol"/>
    <property type="evidence" value="ECO:0007669"/>
    <property type="project" value="TreeGrafter"/>
</dbReference>
<dbReference type="PROSITE" id="PS00189">
    <property type="entry name" value="LIPOYL"/>
    <property type="match status" value="1"/>
</dbReference>
<evidence type="ECO:0000256" key="8">
    <source>
        <dbReference type="ARBA" id="ARBA00022679"/>
    </source>
</evidence>
<feature type="compositionally biased region" description="Basic and acidic residues" evidence="13">
    <location>
        <begin position="153"/>
        <end position="195"/>
    </location>
</feature>
<comment type="cofactor">
    <cofactor evidence="12">
        <name>(R)-lipoate</name>
        <dbReference type="ChEBI" id="CHEBI:83088"/>
    </cofactor>
    <text evidence="12">Binds 1 lipoyl cofactor covalently.</text>
</comment>
<evidence type="ECO:0000256" key="6">
    <source>
        <dbReference type="ARBA" id="ARBA00019511"/>
    </source>
</evidence>
<dbReference type="UniPathway" id="UPA00868">
    <property type="reaction ID" value="UER00840"/>
</dbReference>
<dbReference type="Gene3D" id="2.40.50.100">
    <property type="match status" value="1"/>
</dbReference>
<evidence type="ECO:0000256" key="13">
    <source>
        <dbReference type="SAM" id="MobiDB-lite"/>
    </source>
</evidence>
<evidence type="ECO:0000313" key="16">
    <source>
        <dbReference type="EMBL" id="SDN34945.1"/>
    </source>
</evidence>
<dbReference type="Gene3D" id="3.30.559.10">
    <property type="entry name" value="Chloramphenicol acetyltransferase-like domain"/>
    <property type="match status" value="1"/>
</dbReference>
<organism evidence="16 17">
    <name type="scientific">Alkalicoccus daliensis</name>
    <dbReference type="NCBI Taxonomy" id="745820"/>
    <lineage>
        <taxon>Bacteria</taxon>
        <taxon>Bacillati</taxon>
        <taxon>Bacillota</taxon>
        <taxon>Bacilli</taxon>
        <taxon>Bacillales</taxon>
        <taxon>Bacillaceae</taxon>
        <taxon>Alkalicoccus</taxon>
    </lineage>
</organism>
<evidence type="ECO:0000256" key="5">
    <source>
        <dbReference type="ARBA" id="ARBA00012945"/>
    </source>
</evidence>
<evidence type="ECO:0000256" key="4">
    <source>
        <dbReference type="ARBA" id="ARBA00011666"/>
    </source>
</evidence>
<keyword evidence="7 12" id="KW-0816">Tricarboxylic acid cycle</keyword>
<dbReference type="Pfam" id="PF00198">
    <property type="entry name" value="2-oxoacid_dh"/>
    <property type="match status" value="1"/>
</dbReference>
<dbReference type="RefSeq" id="WP_090840343.1">
    <property type="nucleotide sequence ID" value="NZ_FNIL01000001.1"/>
</dbReference>
<evidence type="ECO:0000256" key="1">
    <source>
        <dbReference type="ARBA" id="ARBA00004052"/>
    </source>
</evidence>
<feature type="domain" description="Peripheral subunit-binding (PSBD)" evidence="15">
    <location>
        <begin position="133"/>
        <end position="170"/>
    </location>
</feature>
<feature type="compositionally biased region" description="Basic and acidic residues" evidence="13">
    <location>
        <begin position="88"/>
        <end position="114"/>
    </location>
</feature>
<dbReference type="InterPro" id="IPR000089">
    <property type="entry name" value="Biotin_lipoyl"/>
</dbReference>
<dbReference type="NCBIfam" id="NF004309">
    <property type="entry name" value="PRK05704.1"/>
    <property type="match status" value="1"/>
</dbReference>
<accession>A0A1H0ANI5</accession>
<dbReference type="GO" id="GO:0033512">
    <property type="term" value="P:L-lysine catabolic process to acetyl-CoA via saccharopine"/>
    <property type="evidence" value="ECO:0007669"/>
    <property type="project" value="UniProtKB-UniRule"/>
</dbReference>
<evidence type="ECO:0000313" key="17">
    <source>
        <dbReference type="Proteomes" id="UP000198778"/>
    </source>
</evidence>
<feature type="domain" description="Lipoyl-binding" evidence="14">
    <location>
        <begin position="1"/>
        <end position="76"/>
    </location>
</feature>
<dbReference type="Gene3D" id="4.10.320.10">
    <property type="entry name" value="E3-binding domain"/>
    <property type="match status" value="1"/>
</dbReference>
<dbReference type="SUPFAM" id="SSF51230">
    <property type="entry name" value="Single hybrid motif"/>
    <property type="match status" value="1"/>
</dbReference>
<comment type="subunit">
    <text evidence="4">Forms a 24-polypeptide structural core with octahedral symmetry. Part of the 2-oxoglutarate dehydrogenase (OGDH) complex composed of E1 (2-oxoglutarate dehydrogenase), E2 (dihydrolipoamide succinyltransferase) and E3 (dihydrolipoamide dehydrogenase); the complex contains multiple copies of the three enzymatic components (E1, E2 and E3).</text>
</comment>
<dbReference type="CDD" id="cd06849">
    <property type="entry name" value="lipoyl_domain"/>
    <property type="match status" value="1"/>
</dbReference>
<comment type="similarity">
    <text evidence="3 12">Belongs to the 2-oxoacid dehydrogenase family.</text>
</comment>
<evidence type="ECO:0000256" key="10">
    <source>
        <dbReference type="ARBA" id="ARBA00023315"/>
    </source>
</evidence>
<dbReference type="InterPro" id="IPR004167">
    <property type="entry name" value="PSBD"/>
</dbReference>
<evidence type="ECO:0000256" key="12">
    <source>
        <dbReference type="RuleBase" id="RU361138"/>
    </source>
</evidence>
<dbReference type="SUPFAM" id="SSF52777">
    <property type="entry name" value="CoA-dependent acyltransferases"/>
    <property type="match status" value="1"/>
</dbReference>
<dbReference type="SUPFAM" id="SSF47005">
    <property type="entry name" value="Peripheral subunit-binding domain of 2-oxo acid dehydrogenase complex"/>
    <property type="match status" value="1"/>
</dbReference>
<dbReference type="InterPro" id="IPR011053">
    <property type="entry name" value="Single_hybrid_motif"/>
</dbReference>
<evidence type="ECO:0000256" key="3">
    <source>
        <dbReference type="ARBA" id="ARBA00007317"/>
    </source>
</evidence>
<protein>
    <recommendedName>
        <fullName evidence="6 12">Dihydrolipoyllysine-residue succinyltransferase component of 2-oxoglutarate dehydrogenase complex</fullName>
        <ecNumber evidence="5 12">2.3.1.61</ecNumber>
    </recommendedName>
    <alternativeName>
        <fullName evidence="12">2-oxoglutarate dehydrogenase complex component E2</fullName>
    </alternativeName>
</protein>
<feature type="compositionally biased region" description="Basic and acidic residues" evidence="13">
    <location>
        <begin position="53"/>
        <end position="67"/>
    </location>
</feature>
<dbReference type="PANTHER" id="PTHR43416:SF5">
    <property type="entry name" value="DIHYDROLIPOYLLYSINE-RESIDUE SUCCINYLTRANSFERASE COMPONENT OF 2-OXOGLUTARATE DEHYDROGENASE COMPLEX, MITOCHONDRIAL"/>
    <property type="match status" value="1"/>
</dbReference>
<dbReference type="InterPro" id="IPR001078">
    <property type="entry name" value="2-oxoacid_DH_actylTfrase"/>
</dbReference>
<dbReference type="GO" id="GO:0004149">
    <property type="term" value="F:dihydrolipoyllysine-residue succinyltransferase activity"/>
    <property type="evidence" value="ECO:0007669"/>
    <property type="project" value="UniProtKB-UniRule"/>
</dbReference>
<comment type="function">
    <text evidence="1 12">E2 component of the 2-oxoglutarate dehydrogenase (OGDH) complex which catalyzes the second step in the conversion of 2-oxoglutarate to succinyl-CoA and CO(2).</text>
</comment>
<name>A0A1H0ANI5_9BACI</name>
<gene>
    <name evidence="16" type="ORF">SAMN04488053_101554</name>
</gene>
<dbReference type="STRING" id="745820.SAMN04488053_101554"/>
<dbReference type="GO" id="GO:0045252">
    <property type="term" value="C:oxoglutarate dehydrogenase complex"/>
    <property type="evidence" value="ECO:0007669"/>
    <property type="project" value="UniProtKB-UniRule"/>
</dbReference>
<dbReference type="EMBL" id="FNIL01000001">
    <property type="protein sequence ID" value="SDN34945.1"/>
    <property type="molecule type" value="Genomic_DNA"/>
</dbReference>
<dbReference type="InterPro" id="IPR050537">
    <property type="entry name" value="2-oxoacid_dehydrogenase"/>
</dbReference>
<dbReference type="NCBIfam" id="TIGR01347">
    <property type="entry name" value="sucB"/>
    <property type="match status" value="1"/>
</dbReference>
<reference evidence="17" key="1">
    <citation type="submission" date="2016-10" db="EMBL/GenBank/DDBJ databases">
        <authorList>
            <person name="Varghese N."/>
            <person name="Submissions S."/>
        </authorList>
    </citation>
    <scope>NUCLEOTIDE SEQUENCE [LARGE SCALE GENOMIC DNA]</scope>
    <source>
        <strain evidence="17">CGMCC 1.10369</strain>
    </source>
</reference>
<keyword evidence="17" id="KW-1185">Reference proteome</keyword>
<dbReference type="AlphaFoldDB" id="A0A1H0ANI5"/>
<proteinExistence type="inferred from homology"/>
<dbReference type="FunFam" id="3.30.559.10:FF:000007">
    <property type="entry name" value="Dihydrolipoamide acetyltransferase component of pyruvate dehydrogenase complex"/>
    <property type="match status" value="1"/>
</dbReference>
<dbReference type="Pfam" id="PF00364">
    <property type="entry name" value="Biotin_lipoyl"/>
    <property type="match status" value="1"/>
</dbReference>
<feature type="region of interest" description="Disordered" evidence="13">
    <location>
        <begin position="50"/>
        <end position="202"/>
    </location>
</feature>
<keyword evidence="9 12" id="KW-0450">Lipoyl</keyword>
<keyword evidence="10 12" id="KW-0012">Acyltransferase</keyword>
<evidence type="ECO:0000259" key="14">
    <source>
        <dbReference type="PROSITE" id="PS50968"/>
    </source>
</evidence>
<dbReference type="Pfam" id="PF02817">
    <property type="entry name" value="E3_binding"/>
    <property type="match status" value="1"/>
</dbReference>
<dbReference type="InterPro" id="IPR003016">
    <property type="entry name" value="2-oxoA_DH_lipoyl-BS"/>
</dbReference>
<dbReference type="EC" id="2.3.1.61" evidence="5 12"/>
<evidence type="ECO:0000259" key="15">
    <source>
        <dbReference type="PROSITE" id="PS51826"/>
    </source>
</evidence>
<comment type="catalytic activity">
    <reaction evidence="11 12">
        <text>N(6)-[(R)-dihydrolipoyl]-L-lysyl-[protein] + succinyl-CoA = N(6)-[(R)-S(8)-succinyldihydrolipoyl]-L-lysyl-[protein] + CoA</text>
        <dbReference type="Rhea" id="RHEA:15213"/>
        <dbReference type="Rhea" id="RHEA-COMP:10475"/>
        <dbReference type="Rhea" id="RHEA-COMP:20092"/>
        <dbReference type="ChEBI" id="CHEBI:57287"/>
        <dbReference type="ChEBI" id="CHEBI:57292"/>
        <dbReference type="ChEBI" id="CHEBI:83100"/>
        <dbReference type="ChEBI" id="CHEBI:83120"/>
        <dbReference type="EC" id="2.3.1.61"/>
    </reaction>
</comment>
<dbReference type="PANTHER" id="PTHR43416">
    <property type="entry name" value="DIHYDROLIPOYLLYSINE-RESIDUE SUCCINYLTRANSFERASE COMPONENT OF 2-OXOGLUTARATE DEHYDROGENASE COMPLEX, MITOCHONDRIAL-RELATED"/>
    <property type="match status" value="1"/>
</dbReference>
<dbReference type="PROSITE" id="PS50968">
    <property type="entry name" value="BIOTINYL_LIPOYL"/>
    <property type="match status" value="1"/>
</dbReference>
<dbReference type="GO" id="GO:0006099">
    <property type="term" value="P:tricarboxylic acid cycle"/>
    <property type="evidence" value="ECO:0007669"/>
    <property type="project" value="UniProtKB-UniRule"/>
</dbReference>
<evidence type="ECO:0000256" key="7">
    <source>
        <dbReference type="ARBA" id="ARBA00022532"/>
    </source>
</evidence>
<dbReference type="PROSITE" id="PS51826">
    <property type="entry name" value="PSBD"/>
    <property type="match status" value="1"/>
</dbReference>